<protein>
    <submittedName>
        <fullName evidence="3">MerR family transcriptional regulator</fullName>
    </submittedName>
</protein>
<dbReference type="AlphaFoldDB" id="A0A9Q4EG73"/>
<dbReference type="Pfam" id="PF13411">
    <property type="entry name" value="MerR_1"/>
    <property type="match status" value="1"/>
</dbReference>
<evidence type="ECO:0000313" key="3">
    <source>
        <dbReference type="EMBL" id="MCY9183096.1"/>
    </source>
</evidence>
<dbReference type="InterPro" id="IPR009061">
    <property type="entry name" value="DNA-bd_dom_put_sf"/>
</dbReference>
<dbReference type="InterPro" id="IPR047057">
    <property type="entry name" value="MerR_fam"/>
</dbReference>
<dbReference type="EMBL" id="PGUV01000001">
    <property type="protein sequence ID" value="PLS09795.1"/>
    <property type="molecule type" value="Genomic_DNA"/>
</dbReference>
<gene>
    <name evidence="4" type="ORF">CUU63_00295</name>
    <name evidence="3" type="ORF">MOF03_00250</name>
</gene>
<evidence type="ECO:0000313" key="5">
    <source>
        <dbReference type="Proteomes" id="UP000234803"/>
    </source>
</evidence>
<organism evidence="3 6">
    <name type="scientific">Bacillus halotolerans</name>
    <dbReference type="NCBI Taxonomy" id="260554"/>
    <lineage>
        <taxon>Bacteria</taxon>
        <taxon>Bacillati</taxon>
        <taxon>Bacillota</taxon>
        <taxon>Bacilli</taxon>
        <taxon>Bacillales</taxon>
        <taxon>Bacillaceae</taxon>
        <taxon>Bacillus</taxon>
    </lineage>
</organism>
<dbReference type="SMART" id="SM00422">
    <property type="entry name" value="HTH_MERR"/>
    <property type="match status" value="1"/>
</dbReference>
<dbReference type="PANTHER" id="PTHR30204:SF90">
    <property type="entry name" value="HTH-TYPE TRANSCRIPTIONAL ACTIVATOR MTA"/>
    <property type="match status" value="1"/>
</dbReference>
<dbReference type="PROSITE" id="PS50937">
    <property type="entry name" value="HTH_MERR_2"/>
    <property type="match status" value="1"/>
</dbReference>
<dbReference type="EMBL" id="JALAWA010000001">
    <property type="protein sequence ID" value="MCY9183096.1"/>
    <property type="molecule type" value="Genomic_DNA"/>
</dbReference>
<dbReference type="Gene3D" id="1.10.1660.10">
    <property type="match status" value="1"/>
</dbReference>
<dbReference type="RefSeq" id="WP_101859648.1">
    <property type="nucleotide sequence ID" value="NZ_JALAVZ010000002.1"/>
</dbReference>
<evidence type="ECO:0000256" key="1">
    <source>
        <dbReference type="ARBA" id="ARBA00023125"/>
    </source>
</evidence>
<reference evidence="3" key="2">
    <citation type="submission" date="2022-02" db="EMBL/GenBank/DDBJ databases">
        <title>Crop Bioprotection Bacillus Genome Sequencing.</title>
        <authorList>
            <person name="Dunlap C."/>
        </authorList>
    </citation>
    <scope>NUCLEOTIDE SEQUENCE</scope>
    <source>
        <strain evidence="3">EC49O2N-C10</strain>
    </source>
</reference>
<evidence type="ECO:0000259" key="2">
    <source>
        <dbReference type="PROSITE" id="PS50937"/>
    </source>
</evidence>
<dbReference type="CDD" id="cd01106">
    <property type="entry name" value="HTH_TipAL-Mta"/>
    <property type="match status" value="1"/>
</dbReference>
<dbReference type="Proteomes" id="UP001073053">
    <property type="component" value="Unassembled WGS sequence"/>
</dbReference>
<evidence type="ECO:0000313" key="6">
    <source>
        <dbReference type="Proteomes" id="UP001073053"/>
    </source>
</evidence>
<proteinExistence type="predicted"/>
<accession>A0A9Q4EG73</accession>
<keyword evidence="1" id="KW-0238">DNA-binding</keyword>
<dbReference type="GO" id="GO:0003700">
    <property type="term" value="F:DNA-binding transcription factor activity"/>
    <property type="evidence" value="ECO:0007669"/>
    <property type="project" value="InterPro"/>
</dbReference>
<dbReference type="PANTHER" id="PTHR30204">
    <property type="entry name" value="REDOX-CYCLING DRUG-SENSING TRANSCRIPTIONAL ACTIVATOR SOXR"/>
    <property type="match status" value="1"/>
</dbReference>
<sequence length="244" mass="28793">MKVTVKELSHIANVTIKTLYHYHKIGLLVPKEISEAGYRYYGADELKRLQEILFYKELDIPLSEIKRLLVEDADRTGTLEKQKKLFEKKIKKYQRFVQTVNTSLEYTRKGENMDHKVMFKGFETADEWKQPLAEQNDHLKEHYDFEVDTHAINVDEMNKMAIEAKHFLDGMADFLRSGVTYHDPAVQEHVMNHITFLTQNGHPTSKEDYVKQTRFFMQDDFHRGMLEEQQTGLSYYLTVVAEHL</sequence>
<evidence type="ECO:0000313" key="4">
    <source>
        <dbReference type="EMBL" id="PLS09795.1"/>
    </source>
</evidence>
<feature type="domain" description="HTH merR-type" evidence="2">
    <location>
        <begin position="1"/>
        <end position="71"/>
    </location>
</feature>
<dbReference type="InterPro" id="IPR000551">
    <property type="entry name" value="MerR-type_HTH_dom"/>
</dbReference>
<comment type="caution">
    <text evidence="3">The sequence shown here is derived from an EMBL/GenBank/DDBJ whole genome shotgun (WGS) entry which is preliminary data.</text>
</comment>
<dbReference type="SUPFAM" id="SSF46955">
    <property type="entry name" value="Putative DNA-binding domain"/>
    <property type="match status" value="1"/>
</dbReference>
<dbReference type="GO" id="GO:0003677">
    <property type="term" value="F:DNA binding"/>
    <property type="evidence" value="ECO:0007669"/>
    <property type="project" value="UniProtKB-KW"/>
</dbReference>
<dbReference type="Proteomes" id="UP000234803">
    <property type="component" value="Unassembled WGS sequence"/>
</dbReference>
<name>A0A9Q4EG73_9BACI</name>
<reference evidence="4 5" key="1">
    <citation type="submission" date="2017-12" db="EMBL/GenBank/DDBJ databases">
        <title>Comparative Functional Genomics of Dry Heat Resistant strains isolated from the Viking Spacecraft.</title>
        <authorList>
            <person name="Seuylemezian A."/>
            <person name="Cooper K."/>
            <person name="Vaishampayan P."/>
        </authorList>
    </citation>
    <scope>NUCLEOTIDE SEQUENCE [LARGE SCALE GENOMIC DNA]</scope>
    <source>
        <strain evidence="4 5">V48-19</strain>
    </source>
</reference>